<dbReference type="OrthoDB" id="3845898at2"/>
<evidence type="ECO:0000256" key="1">
    <source>
        <dbReference type="ARBA" id="ARBA00000085"/>
    </source>
</evidence>
<keyword evidence="5 7" id="KW-0418">Kinase</keyword>
<dbReference type="InterPro" id="IPR050428">
    <property type="entry name" value="TCS_sensor_his_kinase"/>
</dbReference>
<keyword evidence="8" id="KW-1185">Reference proteome</keyword>
<dbReference type="InterPro" id="IPR036890">
    <property type="entry name" value="HATPase_C_sf"/>
</dbReference>
<keyword evidence="3" id="KW-0597">Phosphoprotein</keyword>
<comment type="catalytic activity">
    <reaction evidence="1">
        <text>ATP + protein L-histidine = ADP + protein N-phospho-L-histidine.</text>
        <dbReference type="EC" id="2.7.13.3"/>
    </reaction>
</comment>
<comment type="caution">
    <text evidence="7">The sequence shown here is derived from an EMBL/GenBank/DDBJ whole genome shotgun (WGS) entry which is preliminary data.</text>
</comment>
<dbReference type="GO" id="GO:0005886">
    <property type="term" value="C:plasma membrane"/>
    <property type="evidence" value="ECO:0007669"/>
    <property type="project" value="TreeGrafter"/>
</dbReference>
<evidence type="ECO:0000256" key="4">
    <source>
        <dbReference type="ARBA" id="ARBA00022679"/>
    </source>
</evidence>
<keyword evidence="4" id="KW-0808">Transferase</keyword>
<dbReference type="EC" id="2.7.13.3" evidence="2"/>
<dbReference type="InterPro" id="IPR013587">
    <property type="entry name" value="Nitrate/nitrite_sensing"/>
</dbReference>
<dbReference type="RefSeq" id="WP_137246030.1">
    <property type="nucleotide sequence ID" value="NZ_SZQA01000003.1"/>
</dbReference>
<dbReference type="SMART" id="SM00387">
    <property type="entry name" value="HATPase_c"/>
    <property type="match status" value="1"/>
</dbReference>
<evidence type="ECO:0000256" key="3">
    <source>
        <dbReference type="ARBA" id="ARBA00022553"/>
    </source>
</evidence>
<dbReference type="GO" id="GO:0004673">
    <property type="term" value="F:protein histidine kinase activity"/>
    <property type="evidence" value="ECO:0007669"/>
    <property type="project" value="UniProtKB-EC"/>
</dbReference>
<evidence type="ECO:0000313" key="7">
    <source>
        <dbReference type="EMBL" id="TKK90564.1"/>
    </source>
</evidence>
<reference evidence="7 8" key="1">
    <citation type="submission" date="2019-04" db="EMBL/GenBank/DDBJ databases">
        <title>Herbidospora sp. NEAU-GS14.nov., a novel actinomycete isolated from soil.</title>
        <authorList>
            <person name="Han L."/>
        </authorList>
    </citation>
    <scope>NUCLEOTIDE SEQUENCE [LARGE SCALE GENOMIC DNA]</scope>
    <source>
        <strain evidence="7 8">NEAU-GS14</strain>
    </source>
</reference>
<dbReference type="Proteomes" id="UP000308705">
    <property type="component" value="Unassembled WGS sequence"/>
</dbReference>
<dbReference type="Pfam" id="PF08376">
    <property type="entry name" value="NIT"/>
    <property type="match status" value="1"/>
</dbReference>
<feature type="domain" description="Histidine kinase/HSP90-like ATPase" evidence="6">
    <location>
        <begin position="512"/>
        <end position="622"/>
    </location>
</feature>
<organism evidence="7 8">
    <name type="scientific">Herbidospora galbida</name>
    <dbReference type="NCBI Taxonomy" id="2575442"/>
    <lineage>
        <taxon>Bacteria</taxon>
        <taxon>Bacillati</taxon>
        <taxon>Actinomycetota</taxon>
        <taxon>Actinomycetes</taxon>
        <taxon>Streptosporangiales</taxon>
        <taxon>Streptosporangiaceae</taxon>
        <taxon>Herbidospora</taxon>
    </lineage>
</organism>
<dbReference type="EMBL" id="SZQA01000003">
    <property type="protein sequence ID" value="TKK90564.1"/>
    <property type="molecule type" value="Genomic_DNA"/>
</dbReference>
<dbReference type="InterPro" id="IPR003594">
    <property type="entry name" value="HATPase_dom"/>
</dbReference>
<evidence type="ECO:0000256" key="2">
    <source>
        <dbReference type="ARBA" id="ARBA00012438"/>
    </source>
</evidence>
<sequence length="634" mass="69055">MASSRSIRFKISTLLIIPLVSLVGLWGFAAVITTGESLDLLKVERLYDGLGRPGDTLVLALQREHLLSAEYAATGTREASDALMEQRQVTDRARKDLRRMADTADVQNALTPAMAGRFSDVMAAVDELDDLRNDIDTKAVGLTALGERFGLLPTAMQALDHTITLNNDVPLYQQSRSLGLLSFAKDFLARESALGAGVLINDRPFTVEESRAFIRYSGTRDFLFLQGMKELDPELRKPFEDMLVSDAYRSYIRLETRLVSAAPVSHTAWRRAVDATEKAFRDALLSSEQRLSVRAEPVAVGTFVRTGVAGLLGLVAVVLSLFVSVRLGRALTRELAALRSAAQQLAEVRLPRVVERLRRGEKVDVTAEAPPLEPPGTTGEVADVAHAFSAVQHTAVDAAVDQARLRESVGLALRNLARRSQGLLQRQLKLLDGMQRRTEDPGSLEELFRLDHLTTRMRRHAEGLIVLSGGTPGRTYRQAVAVAEMLQGAVAEVEDYTRVRIYPMPEAAVQGASVADYIHLFAELIENATTYSPPQTEVSVRGETVAKGFAVEIEDRGLGLGAADLEKINSRLASPPEFDLADTDRLGLVVVGRLATRLGVRVELRQSPFGGTTAIVLIPSSALAPEPVLEGVRS</sequence>
<dbReference type="SUPFAM" id="SSF55874">
    <property type="entry name" value="ATPase domain of HSP90 chaperone/DNA topoisomerase II/histidine kinase"/>
    <property type="match status" value="1"/>
</dbReference>
<protein>
    <recommendedName>
        <fullName evidence="2">histidine kinase</fullName>
        <ecNumber evidence="2">2.7.13.3</ecNumber>
    </recommendedName>
</protein>
<dbReference type="PANTHER" id="PTHR45436:SF5">
    <property type="entry name" value="SENSOR HISTIDINE KINASE TRCS"/>
    <property type="match status" value="1"/>
</dbReference>
<gene>
    <name evidence="7" type="ORF">FDA94_06120</name>
</gene>
<accession>A0A4U3MP99</accession>
<evidence type="ECO:0000259" key="6">
    <source>
        <dbReference type="SMART" id="SM00387"/>
    </source>
</evidence>
<evidence type="ECO:0000313" key="8">
    <source>
        <dbReference type="Proteomes" id="UP000308705"/>
    </source>
</evidence>
<dbReference type="AlphaFoldDB" id="A0A4U3MP99"/>
<dbReference type="Pfam" id="PF02518">
    <property type="entry name" value="HATPase_c"/>
    <property type="match status" value="1"/>
</dbReference>
<name>A0A4U3MP99_9ACTN</name>
<dbReference type="Gene3D" id="3.30.565.10">
    <property type="entry name" value="Histidine kinase-like ATPase, C-terminal domain"/>
    <property type="match status" value="1"/>
</dbReference>
<proteinExistence type="predicted"/>
<dbReference type="PANTHER" id="PTHR45436">
    <property type="entry name" value="SENSOR HISTIDINE KINASE YKOH"/>
    <property type="match status" value="1"/>
</dbReference>
<dbReference type="GO" id="GO:0000160">
    <property type="term" value="P:phosphorelay signal transduction system"/>
    <property type="evidence" value="ECO:0007669"/>
    <property type="project" value="TreeGrafter"/>
</dbReference>
<evidence type="ECO:0000256" key="5">
    <source>
        <dbReference type="ARBA" id="ARBA00022777"/>
    </source>
</evidence>